<dbReference type="InterPro" id="IPR036880">
    <property type="entry name" value="Kunitz_BPTI_sf"/>
</dbReference>
<dbReference type="PANTHER" id="PTHR47248">
    <property type="entry name" value="PROTEIN CBG06772"/>
    <property type="match status" value="1"/>
</dbReference>
<dbReference type="EMBL" id="JARK01001339">
    <property type="protein sequence ID" value="EYC32179.1"/>
    <property type="molecule type" value="Genomic_DNA"/>
</dbReference>
<evidence type="ECO:0000313" key="4">
    <source>
        <dbReference type="Proteomes" id="UP000024635"/>
    </source>
</evidence>
<dbReference type="InterPro" id="IPR002223">
    <property type="entry name" value="Kunitz_BPTI"/>
</dbReference>
<dbReference type="PANTHER" id="PTHR47248:SF8">
    <property type="entry name" value="BPTI_KUNITZ INHIBITOR DOMAIN-CONTAINING PROTEIN-RELATED"/>
    <property type="match status" value="1"/>
</dbReference>
<sequence>MFLGVLLLSLACSSLQHFACEEELDLGHPHCRRQRPGIRWYYDSEVDMCLIYYYRGCGGGKNTFITERGCRRKCIPADRITCAGNEEHKGTCGRKGRSCPAGSTCRGGNRGILFGFCCDDRREEFWERESNPTCKSGRLLTRTGEWGEEPVLGRSCSHGFCPLGYECVQGEFLAYCCRKRKIYY</sequence>
<dbReference type="SMART" id="SM00131">
    <property type="entry name" value="KU"/>
    <property type="match status" value="1"/>
</dbReference>
<feature type="chain" id="PRO_5001491253" description="BPTI/Kunitz inhibitor domain-containing protein" evidence="1">
    <location>
        <begin position="22"/>
        <end position="184"/>
    </location>
</feature>
<accession>A0A016VX55</accession>
<dbReference type="Gene3D" id="4.10.410.10">
    <property type="entry name" value="Pancreatic trypsin inhibitor Kunitz domain"/>
    <property type="match status" value="1"/>
</dbReference>
<organism evidence="3 4">
    <name type="scientific">Ancylostoma ceylanicum</name>
    <dbReference type="NCBI Taxonomy" id="53326"/>
    <lineage>
        <taxon>Eukaryota</taxon>
        <taxon>Metazoa</taxon>
        <taxon>Ecdysozoa</taxon>
        <taxon>Nematoda</taxon>
        <taxon>Chromadorea</taxon>
        <taxon>Rhabditida</taxon>
        <taxon>Rhabditina</taxon>
        <taxon>Rhabditomorpha</taxon>
        <taxon>Strongyloidea</taxon>
        <taxon>Ancylostomatidae</taxon>
        <taxon>Ancylostomatinae</taxon>
        <taxon>Ancylostoma</taxon>
    </lineage>
</organism>
<dbReference type="PROSITE" id="PS50279">
    <property type="entry name" value="BPTI_KUNITZ_2"/>
    <property type="match status" value="1"/>
</dbReference>
<dbReference type="InterPro" id="IPR052861">
    <property type="entry name" value="BPTI/Kunitz_domain"/>
</dbReference>
<dbReference type="Proteomes" id="UP000024635">
    <property type="component" value="Unassembled WGS sequence"/>
</dbReference>
<evidence type="ECO:0000256" key="1">
    <source>
        <dbReference type="SAM" id="SignalP"/>
    </source>
</evidence>
<dbReference type="OrthoDB" id="4473401at2759"/>
<feature type="domain" description="BPTI/Kunitz inhibitor" evidence="2">
    <location>
        <begin position="20"/>
        <end position="74"/>
    </location>
</feature>
<evidence type="ECO:0000313" key="3">
    <source>
        <dbReference type="EMBL" id="EYC32179.1"/>
    </source>
</evidence>
<dbReference type="SUPFAM" id="SSF57362">
    <property type="entry name" value="BPTI-like"/>
    <property type="match status" value="1"/>
</dbReference>
<dbReference type="GO" id="GO:0004867">
    <property type="term" value="F:serine-type endopeptidase inhibitor activity"/>
    <property type="evidence" value="ECO:0007669"/>
    <property type="project" value="InterPro"/>
</dbReference>
<gene>
    <name evidence="3" type="primary">Acey_s0003.g1445</name>
    <name evidence="3" type="ORF">Y032_0003g1445</name>
</gene>
<comment type="caution">
    <text evidence="3">The sequence shown here is derived from an EMBL/GenBank/DDBJ whole genome shotgun (WGS) entry which is preliminary data.</text>
</comment>
<reference evidence="4" key="1">
    <citation type="journal article" date="2015" name="Nat. Genet.">
        <title>The genome and transcriptome of the zoonotic hookworm Ancylostoma ceylanicum identify infection-specific gene families.</title>
        <authorList>
            <person name="Schwarz E.M."/>
            <person name="Hu Y."/>
            <person name="Antoshechkin I."/>
            <person name="Miller M.M."/>
            <person name="Sternberg P.W."/>
            <person name="Aroian R.V."/>
        </authorList>
    </citation>
    <scope>NUCLEOTIDE SEQUENCE</scope>
    <source>
        <strain evidence="4">HY135</strain>
    </source>
</reference>
<feature type="signal peptide" evidence="1">
    <location>
        <begin position="1"/>
        <end position="21"/>
    </location>
</feature>
<keyword evidence="4" id="KW-1185">Reference proteome</keyword>
<protein>
    <recommendedName>
        <fullName evidence="2">BPTI/Kunitz inhibitor domain-containing protein</fullName>
    </recommendedName>
</protein>
<proteinExistence type="predicted"/>
<name>A0A016VX55_9BILA</name>
<keyword evidence="1" id="KW-0732">Signal</keyword>
<dbReference type="AlphaFoldDB" id="A0A016VX55"/>
<evidence type="ECO:0000259" key="2">
    <source>
        <dbReference type="PROSITE" id="PS50279"/>
    </source>
</evidence>
<dbReference type="Pfam" id="PF00014">
    <property type="entry name" value="Kunitz_BPTI"/>
    <property type="match status" value="1"/>
</dbReference>